<evidence type="ECO:0000313" key="3">
    <source>
        <dbReference type="EMBL" id="SFC73813.1"/>
    </source>
</evidence>
<reference evidence="3 4" key="1">
    <citation type="submission" date="2016-10" db="EMBL/GenBank/DDBJ databases">
        <authorList>
            <person name="de Groot N.N."/>
        </authorList>
    </citation>
    <scope>NUCLEOTIDE SEQUENCE [LARGE SCALE GENOMIC DNA]</scope>
    <source>
        <strain evidence="3 4">DSM 26130</strain>
    </source>
</reference>
<dbReference type="Pfam" id="PF08495">
    <property type="entry name" value="FIST"/>
    <property type="match status" value="1"/>
</dbReference>
<feature type="domain" description="FIST" evidence="1">
    <location>
        <begin position="27"/>
        <end position="217"/>
    </location>
</feature>
<gene>
    <name evidence="3" type="ORF">SAMN05216167_102274</name>
</gene>
<evidence type="ECO:0000313" key="4">
    <source>
        <dbReference type="Proteomes" id="UP000198598"/>
    </source>
</evidence>
<dbReference type="AlphaFoldDB" id="A0A1I1LU39"/>
<feature type="domain" description="FIST C-domain" evidence="2">
    <location>
        <begin position="218"/>
        <end position="357"/>
    </location>
</feature>
<dbReference type="SMART" id="SM00897">
    <property type="entry name" value="FIST"/>
    <property type="match status" value="1"/>
</dbReference>
<name>A0A1I1LU39_9BACT</name>
<evidence type="ECO:0000259" key="2">
    <source>
        <dbReference type="SMART" id="SM01204"/>
    </source>
</evidence>
<dbReference type="SMART" id="SM01204">
    <property type="entry name" value="FIST_C"/>
    <property type="match status" value="1"/>
</dbReference>
<dbReference type="RefSeq" id="WP_093824139.1">
    <property type="nucleotide sequence ID" value="NZ_FOLQ01000002.1"/>
</dbReference>
<dbReference type="PANTHER" id="PTHR40252:SF2">
    <property type="entry name" value="BLR0328 PROTEIN"/>
    <property type="match status" value="1"/>
</dbReference>
<dbReference type="Pfam" id="PF10442">
    <property type="entry name" value="FIST_C"/>
    <property type="match status" value="1"/>
</dbReference>
<dbReference type="EMBL" id="FOLQ01000002">
    <property type="protein sequence ID" value="SFC73813.1"/>
    <property type="molecule type" value="Genomic_DNA"/>
</dbReference>
<sequence>MKAKSIKGKSPAAIATHLQESMADGFKPTLAVAFISIKQDFEAINKLLDAQGIIVFGATTAGEFIDGDLGDGSAVVLLMDMNPAYFRLECMHTGERTTRDIAQDIARIGQEAFEKPVFVVASGGLSTDGETIVEGLDDVLGADGAIFGGLAGDDFTMKATYVFSNQFNSDNGLVTLILDGEHVQVSGLATSGWKPVGTVRTITRSEGNVIYTIDDEPALDVIIKYTGTPKELSGSNDIISVASEFPMQLLRDDAPSVLRAPLFANKADRSIVCAGSLPQGSKIRFSLPPDFDIIDQVVADCKQIKETQPEADALIMFSCFARHMSLGPLVSEEIDHVKNVWNSPLVGFFCYGEIGKALTSHHDFHNNTCSLVVLKEVTQ</sequence>
<evidence type="ECO:0000259" key="1">
    <source>
        <dbReference type="SMART" id="SM00897"/>
    </source>
</evidence>
<dbReference type="PANTHER" id="PTHR40252">
    <property type="entry name" value="BLR0328 PROTEIN"/>
    <property type="match status" value="1"/>
</dbReference>
<dbReference type="OrthoDB" id="9770435at2"/>
<organism evidence="3 4">
    <name type="scientific">Spirosoma endophyticum</name>
    <dbReference type="NCBI Taxonomy" id="662367"/>
    <lineage>
        <taxon>Bacteria</taxon>
        <taxon>Pseudomonadati</taxon>
        <taxon>Bacteroidota</taxon>
        <taxon>Cytophagia</taxon>
        <taxon>Cytophagales</taxon>
        <taxon>Cytophagaceae</taxon>
        <taxon>Spirosoma</taxon>
    </lineage>
</organism>
<dbReference type="InterPro" id="IPR019494">
    <property type="entry name" value="FIST_C"/>
</dbReference>
<proteinExistence type="predicted"/>
<protein>
    <submittedName>
        <fullName evidence="3">Uncharacterized conserved protein, contains FIST_N domain</fullName>
    </submittedName>
</protein>
<dbReference type="InterPro" id="IPR013702">
    <property type="entry name" value="FIST_domain_N"/>
</dbReference>
<keyword evidence="4" id="KW-1185">Reference proteome</keyword>
<dbReference type="STRING" id="662367.SAMN05216167_102274"/>
<accession>A0A1I1LU39</accession>
<dbReference type="Proteomes" id="UP000198598">
    <property type="component" value="Unassembled WGS sequence"/>
</dbReference>